<feature type="region of interest" description="Disordered" evidence="1">
    <location>
        <begin position="1"/>
        <end position="35"/>
    </location>
</feature>
<accession>A0AAJ0CVA2</accession>
<reference evidence="2" key="1">
    <citation type="submission" date="2023-06" db="EMBL/GenBank/DDBJ databases">
        <title>Conoideocrella luteorostrata (Hypocreales: Clavicipitaceae), a potential biocontrol fungus for elongate hemlock scale in United States Christmas tree production areas.</title>
        <authorList>
            <person name="Barrett H."/>
            <person name="Lovett B."/>
            <person name="Macias A.M."/>
            <person name="Stajich J.E."/>
            <person name="Kasson M.T."/>
        </authorList>
    </citation>
    <scope>NUCLEOTIDE SEQUENCE</scope>
    <source>
        <strain evidence="2">ARSEF 14590</strain>
    </source>
</reference>
<evidence type="ECO:0000313" key="3">
    <source>
        <dbReference type="Proteomes" id="UP001251528"/>
    </source>
</evidence>
<comment type="caution">
    <text evidence="2">The sequence shown here is derived from an EMBL/GenBank/DDBJ whole genome shotgun (WGS) entry which is preliminary data.</text>
</comment>
<dbReference type="EMBL" id="JASWJB010000050">
    <property type="protein sequence ID" value="KAK2605889.1"/>
    <property type="molecule type" value="Genomic_DNA"/>
</dbReference>
<organism evidence="2 3">
    <name type="scientific">Conoideocrella luteorostrata</name>
    <dbReference type="NCBI Taxonomy" id="1105319"/>
    <lineage>
        <taxon>Eukaryota</taxon>
        <taxon>Fungi</taxon>
        <taxon>Dikarya</taxon>
        <taxon>Ascomycota</taxon>
        <taxon>Pezizomycotina</taxon>
        <taxon>Sordariomycetes</taxon>
        <taxon>Hypocreomycetidae</taxon>
        <taxon>Hypocreales</taxon>
        <taxon>Clavicipitaceae</taxon>
        <taxon>Conoideocrella</taxon>
    </lineage>
</organism>
<name>A0AAJ0CVA2_9HYPO</name>
<sequence length="318" mass="35104">MSERKSPITPVATQRIREEAETQPTLAARSRAGVEAVDKHHTPLLIQSVSRLPAREGALENRFIQQTHENGPRNYHDVVETKDSFHPEWKDKNKTKTTRESQEERMGRKDCKQNKVVCKKKIVSFKNSAKCHRIEICAARVHADTNLRSQLSVGQFQGTPEPSPAVALAPSDATVKTVALSHGAATSRKRADQAGGSKTPRRLGVGDCQENNRDQTIRTERYEWINKIKCIITRSAPYSGEDAGLWNQAAATDDELVTMHNHTGLHDECHFLTSNLSYAPLLCPSTLASCLPDNGAVNHRAKASGADMDPRAWACGLA</sequence>
<proteinExistence type="predicted"/>
<evidence type="ECO:0000256" key="1">
    <source>
        <dbReference type="SAM" id="MobiDB-lite"/>
    </source>
</evidence>
<dbReference type="AlphaFoldDB" id="A0AAJ0CVA2"/>
<feature type="region of interest" description="Disordered" evidence="1">
    <location>
        <begin position="181"/>
        <end position="209"/>
    </location>
</feature>
<keyword evidence="3" id="KW-1185">Reference proteome</keyword>
<protein>
    <submittedName>
        <fullName evidence="2">Uncharacterized protein</fullName>
    </submittedName>
</protein>
<evidence type="ECO:0000313" key="2">
    <source>
        <dbReference type="EMBL" id="KAK2605889.1"/>
    </source>
</evidence>
<feature type="region of interest" description="Disordered" evidence="1">
    <location>
        <begin position="88"/>
        <end position="107"/>
    </location>
</feature>
<gene>
    <name evidence="2" type="ORF">QQS21_003729</name>
</gene>
<dbReference type="Proteomes" id="UP001251528">
    <property type="component" value="Unassembled WGS sequence"/>
</dbReference>